<dbReference type="InterPro" id="IPR050099">
    <property type="entry name" value="SIS_GmhA/DiaA_subfam"/>
</dbReference>
<dbReference type="EMBL" id="QXJM01000029">
    <property type="protein sequence ID" value="RIE03995.1"/>
    <property type="molecule type" value="Genomic_DNA"/>
</dbReference>
<dbReference type="PROSITE" id="PS51464">
    <property type="entry name" value="SIS"/>
    <property type="match status" value="1"/>
</dbReference>
<proteinExistence type="predicted"/>
<dbReference type="InterPro" id="IPR046348">
    <property type="entry name" value="SIS_dom_sf"/>
</dbReference>
<dbReference type="PANTHER" id="PTHR30390">
    <property type="entry name" value="SEDOHEPTULOSE 7-PHOSPHATE ISOMERASE / DNAA INITIATOR-ASSOCIATING FACTOR FOR REPLICATION INITIATION"/>
    <property type="match status" value="1"/>
</dbReference>
<dbReference type="SUPFAM" id="SSF53697">
    <property type="entry name" value="SIS domain"/>
    <property type="match status" value="1"/>
</dbReference>
<dbReference type="AlphaFoldDB" id="A0A398CNC7"/>
<keyword evidence="3" id="KW-1185">Reference proteome</keyword>
<dbReference type="Gene3D" id="3.40.50.10490">
    <property type="entry name" value="Glucose-6-phosphate isomerase like protein, domain 1"/>
    <property type="match status" value="1"/>
</dbReference>
<dbReference type="GO" id="GO:0097367">
    <property type="term" value="F:carbohydrate derivative binding"/>
    <property type="evidence" value="ECO:0007669"/>
    <property type="project" value="InterPro"/>
</dbReference>
<evidence type="ECO:0000259" key="1">
    <source>
        <dbReference type="PROSITE" id="PS51464"/>
    </source>
</evidence>
<sequence>MSGIVKQVGYDFKVEISDYLSGLKEVLDRLDLNEINTVISKLIEVNQRQGFIYIFGNGGSASTASHFVNDFNKGVSEKLGKKFRFVCLNDSVSTIMAIANDVSYDQIFKIQLENYLTPNDVVIGISGSGNSKNVLAAIEYANSVGAETIGLVGYNGGKLKQIASASIHVPIDDMQKVEDVHMIMDHLMMFILKDYLERWAG</sequence>
<comment type="caution">
    <text evidence="2">The sequence shown here is derived from an EMBL/GenBank/DDBJ whole genome shotgun (WGS) entry which is preliminary data.</text>
</comment>
<feature type="domain" description="SIS" evidence="1">
    <location>
        <begin position="42"/>
        <end position="201"/>
    </location>
</feature>
<organism evidence="2 3">
    <name type="scientific">Cohnella faecalis</name>
    <dbReference type="NCBI Taxonomy" id="2315694"/>
    <lineage>
        <taxon>Bacteria</taxon>
        <taxon>Bacillati</taxon>
        <taxon>Bacillota</taxon>
        <taxon>Bacilli</taxon>
        <taxon>Bacillales</taxon>
        <taxon>Paenibacillaceae</taxon>
        <taxon>Cohnella</taxon>
    </lineage>
</organism>
<dbReference type="InterPro" id="IPR001347">
    <property type="entry name" value="SIS_dom"/>
</dbReference>
<dbReference type="CDD" id="cd05006">
    <property type="entry name" value="SIS_GmhA"/>
    <property type="match status" value="1"/>
</dbReference>
<name>A0A398CNC7_9BACL</name>
<dbReference type="RefSeq" id="WP_119148671.1">
    <property type="nucleotide sequence ID" value="NZ_JBHSOV010000006.1"/>
</dbReference>
<dbReference type="Pfam" id="PF13580">
    <property type="entry name" value="SIS_2"/>
    <property type="match status" value="1"/>
</dbReference>
<dbReference type="GO" id="GO:1901135">
    <property type="term" value="P:carbohydrate derivative metabolic process"/>
    <property type="evidence" value="ECO:0007669"/>
    <property type="project" value="InterPro"/>
</dbReference>
<accession>A0A398CNC7</accession>
<dbReference type="OrthoDB" id="9781311at2"/>
<dbReference type="Proteomes" id="UP000266340">
    <property type="component" value="Unassembled WGS sequence"/>
</dbReference>
<dbReference type="PANTHER" id="PTHR30390:SF8">
    <property type="entry name" value="SUGAR ISOMERASE (SIS)"/>
    <property type="match status" value="1"/>
</dbReference>
<evidence type="ECO:0000313" key="2">
    <source>
        <dbReference type="EMBL" id="RIE03995.1"/>
    </source>
</evidence>
<gene>
    <name evidence="2" type="ORF">D3H35_08535</name>
</gene>
<reference evidence="2 3" key="1">
    <citation type="submission" date="2018-09" db="EMBL/GenBank/DDBJ databases">
        <title>Cohnella cavernae sp. nov., isolated from a karst cave.</title>
        <authorList>
            <person name="Zhu H."/>
        </authorList>
    </citation>
    <scope>NUCLEOTIDE SEQUENCE [LARGE SCALE GENOMIC DNA]</scope>
    <source>
        <strain evidence="2 3">K2E09-144</strain>
    </source>
</reference>
<evidence type="ECO:0000313" key="3">
    <source>
        <dbReference type="Proteomes" id="UP000266340"/>
    </source>
</evidence>
<dbReference type="InterPro" id="IPR035461">
    <property type="entry name" value="GmhA/DiaA"/>
</dbReference>
<protein>
    <submittedName>
        <fullName evidence="2">SIS domain-containing protein</fullName>
    </submittedName>
</protein>